<evidence type="ECO:0000313" key="2">
    <source>
        <dbReference type="Proteomes" id="UP000011885"/>
    </source>
</evidence>
<keyword evidence="2" id="KW-1185">Reference proteome</keyword>
<name>M5TZW4_9BACT</name>
<accession>M5TZW4</accession>
<sequence>MASLKGTQPNSNQERHIADYLTDEFIRVFGLAVPQYYPEEQYLISTVMFARHHLPNQMLSDRILPLVVAPTPPHFAFVLPAVYWPQRLLERWGAERPLLARMRK</sequence>
<organism evidence="1 2">
    <name type="scientific">Rhodopirellula sallentina SM41</name>
    <dbReference type="NCBI Taxonomy" id="1263870"/>
    <lineage>
        <taxon>Bacteria</taxon>
        <taxon>Pseudomonadati</taxon>
        <taxon>Planctomycetota</taxon>
        <taxon>Planctomycetia</taxon>
        <taxon>Pirellulales</taxon>
        <taxon>Pirellulaceae</taxon>
        <taxon>Rhodopirellula</taxon>
    </lineage>
</organism>
<dbReference type="PATRIC" id="fig|1263870.3.peg.4181"/>
<protein>
    <submittedName>
        <fullName evidence="1">Uncharacterized protein</fullName>
    </submittedName>
</protein>
<evidence type="ECO:0000313" key="1">
    <source>
        <dbReference type="EMBL" id="EMI54584.1"/>
    </source>
</evidence>
<dbReference type="EMBL" id="ANOH01000273">
    <property type="protein sequence ID" value="EMI54584.1"/>
    <property type="molecule type" value="Genomic_DNA"/>
</dbReference>
<proteinExistence type="predicted"/>
<gene>
    <name evidence="1" type="ORF">RSSM_03950</name>
</gene>
<dbReference type="AlphaFoldDB" id="M5TZW4"/>
<dbReference type="Proteomes" id="UP000011885">
    <property type="component" value="Unassembled WGS sequence"/>
</dbReference>
<comment type="caution">
    <text evidence="1">The sequence shown here is derived from an EMBL/GenBank/DDBJ whole genome shotgun (WGS) entry which is preliminary data.</text>
</comment>
<reference evidence="1 2" key="1">
    <citation type="journal article" date="2013" name="Mar. Genomics">
        <title>Expression of sulfatases in Rhodopirellula baltica and the diversity of sulfatases in the genus Rhodopirellula.</title>
        <authorList>
            <person name="Wegner C.E."/>
            <person name="Richter-Heitmann T."/>
            <person name="Klindworth A."/>
            <person name="Klockow C."/>
            <person name="Richter M."/>
            <person name="Achstetter T."/>
            <person name="Glockner F.O."/>
            <person name="Harder J."/>
        </authorList>
    </citation>
    <scope>NUCLEOTIDE SEQUENCE [LARGE SCALE GENOMIC DNA]</scope>
    <source>
        <strain evidence="1 2">SM41</strain>
    </source>
</reference>